<dbReference type="InterPro" id="IPR016177">
    <property type="entry name" value="DNA-bd_dom_sf"/>
</dbReference>
<keyword evidence="3" id="KW-1185">Reference proteome</keyword>
<comment type="caution">
    <text evidence="2">The sequence shown here is derived from an EMBL/GenBank/DDBJ whole genome shotgun (WGS) entry which is preliminary data.</text>
</comment>
<dbReference type="GeneID" id="66904320"/>
<proteinExistence type="predicted"/>
<keyword evidence="2" id="KW-0540">Nuclease</keyword>
<dbReference type="RefSeq" id="WP_120816704.1">
    <property type="nucleotide sequence ID" value="NZ_RBIZ01000003.1"/>
</dbReference>
<accession>A0ABX9S3Y3</accession>
<dbReference type="Gene3D" id="3.30.730.10">
    <property type="entry name" value="AP2/ERF domain"/>
    <property type="match status" value="1"/>
</dbReference>
<name>A0ABX9S3Y3_9ENTR</name>
<evidence type="ECO:0000313" key="3">
    <source>
        <dbReference type="Proteomes" id="UP000267341"/>
    </source>
</evidence>
<dbReference type="EMBL" id="RBIZ01000003">
    <property type="protein sequence ID" value="RKR65562.1"/>
    <property type="molecule type" value="Genomic_DNA"/>
</dbReference>
<gene>
    <name evidence="2" type="ORF">C7387_2307</name>
</gene>
<dbReference type="Pfam" id="PF13392">
    <property type="entry name" value="HNH_3"/>
    <property type="match status" value="1"/>
</dbReference>
<sequence length="179" mass="20437">MNGDKTTDITYLRSVFDYSKETGVFRWKAKTPGRNRQGKVAGKINNNGYVVIKLNGIEYQAHRLAWIYVTGDNPCGIIDHINRVRADNRFSNLRDVSHLDNTWNQSIRKNNTSGYQGCNFHKNTKKWEAKIRLNLRLIHLGYYSTAKDAGIAYQVAKNFRDEAGFVVSSSGQVHSRNLP</sequence>
<protein>
    <submittedName>
        <fullName evidence="2">HNH endonuclease</fullName>
    </submittedName>
</protein>
<dbReference type="InterPro" id="IPR036955">
    <property type="entry name" value="AP2/ERF_dom_sf"/>
</dbReference>
<dbReference type="SUPFAM" id="SSF54060">
    <property type="entry name" value="His-Me finger endonucleases"/>
    <property type="match status" value="1"/>
</dbReference>
<organism evidence="2 3">
    <name type="scientific">Yokenella regensburgei</name>
    <dbReference type="NCBI Taxonomy" id="158877"/>
    <lineage>
        <taxon>Bacteria</taxon>
        <taxon>Pseudomonadati</taxon>
        <taxon>Pseudomonadota</taxon>
        <taxon>Gammaproteobacteria</taxon>
        <taxon>Enterobacterales</taxon>
        <taxon>Enterobacteriaceae</taxon>
        <taxon>Yokenella</taxon>
    </lineage>
</organism>
<dbReference type="Proteomes" id="UP000267341">
    <property type="component" value="Unassembled WGS sequence"/>
</dbReference>
<keyword evidence="2" id="KW-0378">Hydrolase</keyword>
<feature type="domain" description="HNH nuclease" evidence="1">
    <location>
        <begin position="59"/>
        <end position="101"/>
    </location>
</feature>
<keyword evidence="2" id="KW-0255">Endonuclease</keyword>
<dbReference type="InterPro" id="IPR044925">
    <property type="entry name" value="His-Me_finger_sf"/>
</dbReference>
<dbReference type="SUPFAM" id="SSF54171">
    <property type="entry name" value="DNA-binding domain"/>
    <property type="match status" value="1"/>
</dbReference>
<evidence type="ECO:0000313" key="2">
    <source>
        <dbReference type="EMBL" id="RKR65562.1"/>
    </source>
</evidence>
<evidence type="ECO:0000259" key="1">
    <source>
        <dbReference type="Pfam" id="PF13392"/>
    </source>
</evidence>
<reference evidence="2 3" key="1">
    <citation type="submission" date="2018-10" db="EMBL/GenBank/DDBJ databases">
        <title>Genomic Encyclopedia of Type Strains, Phase IV (KMG-IV): sequencing the most valuable type-strain genomes for metagenomic binning, comparative biology and taxonomic classification.</title>
        <authorList>
            <person name="Goeker M."/>
        </authorList>
    </citation>
    <scope>NUCLEOTIDE SEQUENCE [LARGE SCALE GENOMIC DNA]</scope>
    <source>
        <strain evidence="2 3">DSM 5079</strain>
    </source>
</reference>
<dbReference type="InterPro" id="IPR003615">
    <property type="entry name" value="HNH_nuc"/>
</dbReference>
<dbReference type="GO" id="GO:0004519">
    <property type="term" value="F:endonuclease activity"/>
    <property type="evidence" value="ECO:0007669"/>
    <property type="project" value="UniProtKB-KW"/>
</dbReference>
<dbReference type="Gene3D" id="3.90.75.20">
    <property type="match status" value="1"/>
</dbReference>